<feature type="region of interest" description="Disordered" evidence="1">
    <location>
        <begin position="1"/>
        <end position="29"/>
    </location>
</feature>
<reference evidence="2" key="1">
    <citation type="journal article" date="2020" name="Stud. Mycol.">
        <title>101 Dothideomycetes genomes: a test case for predicting lifestyles and emergence of pathogens.</title>
        <authorList>
            <person name="Haridas S."/>
            <person name="Albert R."/>
            <person name="Binder M."/>
            <person name="Bloem J."/>
            <person name="Labutti K."/>
            <person name="Salamov A."/>
            <person name="Andreopoulos B."/>
            <person name="Baker S."/>
            <person name="Barry K."/>
            <person name="Bills G."/>
            <person name="Bluhm B."/>
            <person name="Cannon C."/>
            <person name="Castanera R."/>
            <person name="Culley D."/>
            <person name="Daum C."/>
            <person name="Ezra D."/>
            <person name="Gonzalez J."/>
            <person name="Henrissat B."/>
            <person name="Kuo A."/>
            <person name="Liang C."/>
            <person name="Lipzen A."/>
            <person name="Lutzoni F."/>
            <person name="Magnuson J."/>
            <person name="Mondo S."/>
            <person name="Nolan M."/>
            <person name="Ohm R."/>
            <person name="Pangilinan J."/>
            <person name="Park H.-J."/>
            <person name="Ramirez L."/>
            <person name="Alfaro M."/>
            <person name="Sun H."/>
            <person name="Tritt A."/>
            <person name="Yoshinaga Y."/>
            <person name="Zwiers L.-H."/>
            <person name="Turgeon B."/>
            <person name="Goodwin S."/>
            <person name="Spatafora J."/>
            <person name="Crous P."/>
            <person name="Grigoriev I."/>
        </authorList>
    </citation>
    <scope>NUCLEOTIDE SEQUENCE</scope>
    <source>
        <strain evidence="2">CBS 122367</strain>
    </source>
</reference>
<evidence type="ECO:0000313" key="2">
    <source>
        <dbReference type="EMBL" id="KAF2685730.1"/>
    </source>
</evidence>
<name>A0A6G1J691_9PLEO</name>
<keyword evidence="3" id="KW-1185">Reference proteome</keyword>
<organism evidence="2 3">
    <name type="scientific">Lentithecium fluviatile CBS 122367</name>
    <dbReference type="NCBI Taxonomy" id="1168545"/>
    <lineage>
        <taxon>Eukaryota</taxon>
        <taxon>Fungi</taxon>
        <taxon>Dikarya</taxon>
        <taxon>Ascomycota</taxon>
        <taxon>Pezizomycotina</taxon>
        <taxon>Dothideomycetes</taxon>
        <taxon>Pleosporomycetidae</taxon>
        <taxon>Pleosporales</taxon>
        <taxon>Massarineae</taxon>
        <taxon>Lentitheciaceae</taxon>
        <taxon>Lentithecium</taxon>
    </lineage>
</organism>
<protein>
    <submittedName>
        <fullName evidence="2">Uncharacterized protein</fullName>
    </submittedName>
</protein>
<evidence type="ECO:0000313" key="3">
    <source>
        <dbReference type="Proteomes" id="UP000799291"/>
    </source>
</evidence>
<gene>
    <name evidence="2" type="ORF">K458DRAFT_416940</name>
</gene>
<dbReference type="EMBL" id="MU005578">
    <property type="protein sequence ID" value="KAF2685730.1"/>
    <property type="molecule type" value="Genomic_DNA"/>
</dbReference>
<dbReference type="OrthoDB" id="3806082at2759"/>
<sequence>MMTDHPPKRRRWPRSVKSQPSPSSDWLAGGYNPVVRVIRRLRVSFLGEATDGQLHLRSPTKPLSSDDSSAG</sequence>
<evidence type="ECO:0000256" key="1">
    <source>
        <dbReference type="SAM" id="MobiDB-lite"/>
    </source>
</evidence>
<dbReference type="AlphaFoldDB" id="A0A6G1J691"/>
<accession>A0A6G1J691</accession>
<dbReference type="Proteomes" id="UP000799291">
    <property type="component" value="Unassembled WGS sequence"/>
</dbReference>
<proteinExistence type="predicted"/>